<proteinExistence type="predicted"/>
<accession>A0A8S0SE66</accession>
<dbReference type="EMBL" id="CACTIH010005025">
    <property type="protein sequence ID" value="CAA2991195.1"/>
    <property type="molecule type" value="Genomic_DNA"/>
</dbReference>
<feature type="non-terminal residue" evidence="2">
    <location>
        <position position="60"/>
    </location>
</feature>
<keyword evidence="3" id="KW-1185">Reference proteome</keyword>
<feature type="compositionally biased region" description="Basic and acidic residues" evidence="1">
    <location>
        <begin position="35"/>
        <end position="54"/>
    </location>
</feature>
<evidence type="ECO:0000313" key="3">
    <source>
        <dbReference type="Proteomes" id="UP000594638"/>
    </source>
</evidence>
<dbReference type="Proteomes" id="UP000594638">
    <property type="component" value="Unassembled WGS sequence"/>
</dbReference>
<comment type="caution">
    <text evidence="2">The sequence shown here is derived from an EMBL/GenBank/DDBJ whole genome shotgun (WGS) entry which is preliminary data.</text>
</comment>
<organism evidence="2 3">
    <name type="scientific">Olea europaea subsp. europaea</name>
    <dbReference type="NCBI Taxonomy" id="158383"/>
    <lineage>
        <taxon>Eukaryota</taxon>
        <taxon>Viridiplantae</taxon>
        <taxon>Streptophyta</taxon>
        <taxon>Embryophyta</taxon>
        <taxon>Tracheophyta</taxon>
        <taxon>Spermatophyta</taxon>
        <taxon>Magnoliopsida</taxon>
        <taxon>eudicotyledons</taxon>
        <taxon>Gunneridae</taxon>
        <taxon>Pentapetalae</taxon>
        <taxon>asterids</taxon>
        <taxon>lamiids</taxon>
        <taxon>Lamiales</taxon>
        <taxon>Oleaceae</taxon>
        <taxon>Oleeae</taxon>
        <taxon>Olea</taxon>
    </lineage>
</organism>
<evidence type="ECO:0000313" key="2">
    <source>
        <dbReference type="EMBL" id="CAA2991195.1"/>
    </source>
</evidence>
<name>A0A8S0SE66_OLEEU</name>
<dbReference type="AlphaFoldDB" id="A0A8S0SE66"/>
<sequence length="60" mass="6647">MQNFLRSRPLKRIGAEVQSRPSDIECHQIGSPRVDCNDGRDPDAGPGRDFERPKSGGPSR</sequence>
<gene>
    <name evidence="2" type="ORF">OLEA9_A002600</name>
</gene>
<feature type="region of interest" description="Disordered" evidence="1">
    <location>
        <begin position="1"/>
        <end position="60"/>
    </location>
</feature>
<evidence type="ECO:0000256" key="1">
    <source>
        <dbReference type="SAM" id="MobiDB-lite"/>
    </source>
</evidence>
<reference evidence="2 3" key="1">
    <citation type="submission" date="2019-12" db="EMBL/GenBank/DDBJ databases">
        <authorList>
            <person name="Alioto T."/>
            <person name="Alioto T."/>
            <person name="Gomez Garrido J."/>
        </authorList>
    </citation>
    <scope>NUCLEOTIDE SEQUENCE [LARGE SCALE GENOMIC DNA]</scope>
</reference>
<protein>
    <submittedName>
        <fullName evidence="2">Uncharacterized protein</fullName>
    </submittedName>
</protein>